<evidence type="ECO:0000313" key="3">
    <source>
        <dbReference type="EMBL" id="KAG9447941.1"/>
    </source>
</evidence>
<dbReference type="InterPro" id="IPR052048">
    <property type="entry name" value="ST_Response_Regulator"/>
</dbReference>
<keyword evidence="4" id="KW-1185">Reference proteome</keyword>
<accession>A0AAV7EJA4</accession>
<dbReference type="SUPFAM" id="SSF52172">
    <property type="entry name" value="CheY-like"/>
    <property type="match status" value="1"/>
</dbReference>
<dbReference type="InterPro" id="IPR011006">
    <property type="entry name" value="CheY-like_superfamily"/>
</dbReference>
<comment type="caution">
    <text evidence="3">The sequence shown here is derived from an EMBL/GenBank/DDBJ whole genome shotgun (WGS) entry which is preliminary data.</text>
</comment>
<dbReference type="Pfam" id="PF00072">
    <property type="entry name" value="Response_reg"/>
    <property type="match status" value="1"/>
</dbReference>
<dbReference type="GO" id="GO:0000160">
    <property type="term" value="P:phosphorelay signal transduction system"/>
    <property type="evidence" value="ECO:0007669"/>
    <property type="project" value="InterPro"/>
</dbReference>
<dbReference type="Proteomes" id="UP000825729">
    <property type="component" value="Unassembled WGS sequence"/>
</dbReference>
<proteinExistence type="predicted"/>
<dbReference type="SMART" id="SM00448">
    <property type="entry name" value="REC"/>
    <property type="match status" value="1"/>
</dbReference>
<reference evidence="3 4" key="1">
    <citation type="submission" date="2021-07" db="EMBL/GenBank/DDBJ databases">
        <title>The Aristolochia fimbriata genome: insights into angiosperm evolution, floral development and chemical biosynthesis.</title>
        <authorList>
            <person name="Jiao Y."/>
        </authorList>
    </citation>
    <scope>NUCLEOTIDE SEQUENCE [LARGE SCALE GENOMIC DNA]</scope>
    <source>
        <strain evidence="3">IBCAS-2021</strain>
        <tissue evidence="3">Leaf</tissue>
    </source>
</reference>
<evidence type="ECO:0000313" key="4">
    <source>
        <dbReference type="Proteomes" id="UP000825729"/>
    </source>
</evidence>
<gene>
    <name evidence="3" type="ORF">H6P81_014069</name>
</gene>
<evidence type="ECO:0000259" key="2">
    <source>
        <dbReference type="PROSITE" id="PS50110"/>
    </source>
</evidence>
<dbReference type="Gene3D" id="3.40.50.2300">
    <property type="match status" value="1"/>
</dbReference>
<dbReference type="PANTHER" id="PTHR43228">
    <property type="entry name" value="TWO-COMPONENT RESPONSE REGULATOR"/>
    <property type="match status" value="1"/>
</dbReference>
<protein>
    <recommendedName>
        <fullName evidence="2">Response regulatory domain-containing protein</fullName>
    </recommendedName>
</protein>
<dbReference type="AlphaFoldDB" id="A0AAV7EJA4"/>
<sequence length="129" mass="14621">MLRNDVSVLVVDDNRVDRRVLTKMLDWASMRAAEVENGKEAVELHVAGVTFDLIFMDMEMPVMDGPQATRILRQMGVHSRMVGVSGNRRESDCQAFIAAGLDDFYVKPLSRQTLVEILHRVDQDISNRC</sequence>
<dbReference type="PANTHER" id="PTHR43228:SF1">
    <property type="entry name" value="TWO-COMPONENT RESPONSE REGULATOR ARR22"/>
    <property type="match status" value="1"/>
</dbReference>
<dbReference type="PROSITE" id="PS50110">
    <property type="entry name" value="RESPONSE_REGULATORY"/>
    <property type="match status" value="1"/>
</dbReference>
<dbReference type="EMBL" id="JAINDJ010000005">
    <property type="protein sequence ID" value="KAG9447941.1"/>
    <property type="molecule type" value="Genomic_DNA"/>
</dbReference>
<dbReference type="CDD" id="cd17546">
    <property type="entry name" value="REC_hyHK_CKI1_RcsC-like"/>
    <property type="match status" value="1"/>
</dbReference>
<evidence type="ECO:0000256" key="1">
    <source>
        <dbReference type="PROSITE-ProRule" id="PRU00169"/>
    </source>
</evidence>
<dbReference type="InterPro" id="IPR001789">
    <property type="entry name" value="Sig_transdc_resp-reg_receiver"/>
</dbReference>
<name>A0AAV7EJA4_ARIFI</name>
<organism evidence="3 4">
    <name type="scientific">Aristolochia fimbriata</name>
    <name type="common">White veined hardy Dutchman's pipe vine</name>
    <dbReference type="NCBI Taxonomy" id="158543"/>
    <lineage>
        <taxon>Eukaryota</taxon>
        <taxon>Viridiplantae</taxon>
        <taxon>Streptophyta</taxon>
        <taxon>Embryophyta</taxon>
        <taxon>Tracheophyta</taxon>
        <taxon>Spermatophyta</taxon>
        <taxon>Magnoliopsida</taxon>
        <taxon>Magnoliidae</taxon>
        <taxon>Piperales</taxon>
        <taxon>Aristolochiaceae</taxon>
        <taxon>Aristolochia</taxon>
    </lineage>
</organism>
<keyword evidence="1" id="KW-0597">Phosphoprotein</keyword>
<feature type="domain" description="Response regulatory" evidence="2">
    <location>
        <begin position="7"/>
        <end position="122"/>
    </location>
</feature>
<feature type="modified residue" description="4-aspartylphosphate" evidence="1">
    <location>
        <position position="57"/>
    </location>
</feature>